<feature type="compositionally biased region" description="Basic residues" evidence="1">
    <location>
        <begin position="300"/>
        <end position="309"/>
    </location>
</feature>
<feature type="compositionally biased region" description="Low complexity" evidence="1">
    <location>
        <begin position="195"/>
        <end position="218"/>
    </location>
</feature>
<geneLocation type="plasmid" evidence="3 4">
    <name>AZOBR_p3</name>
</geneLocation>
<protein>
    <recommendedName>
        <fullName evidence="2">AB hydrolase-1 domain-containing protein</fullName>
    </recommendedName>
</protein>
<evidence type="ECO:0000256" key="1">
    <source>
        <dbReference type="SAM" id="MobiDB-lite"/>
    </source>
</evidence>
<name>A0A9P1JYQ5_9PROT</name>
<dbReference type="Proteomes" id="UP000007319">
    <property type="component" value="Plasmid AZOBR_p3"/>
</dbReference>
<dbReference type="Pfam" id="PF00561">
    <property type="entry name" value="Abhydrolase_1"/>
    <property type="match status" value="1"/>
</dbReference>
<keyword evidence="3" id="KW-0614">Plasmid</keyword>
<evidence type="ECO:0000313" key="4">
    <source>
        <dbReference type="Proteomes" id="UP000007319"/>
    </source>
</evidence>
<evidence type="ECO:0000313" key="3">
    <source>
        <dbReference type="EMBL" id="CCD02293.1"/>
    </source>
</evidence>
<dbReference type="InterPro" id="IPR000073">
    <property type="entry name" value="AB_hydrolase_1"/>
</dbReference>
<keyword evidence="4" id="KW-1185">Reference proteome</keyword>
<dbReference type="AlphaFoldDB" id="A0A9P1JYQ5"/>
<gene>
    <name evidence="3" type="ORF">AZOBR_p310035</name>
</gene>
<dbReference type="GO" id="GO:0016020">
    <property type="term" value="C:membrane"/>
    <property type="evidence" value="ECO:0007669"/>
    <property type="project" value="TreeGrafter"/>
</dbReference>
<dbReference type="Gene3D" id="3.40.50.1820">
    <property type="entry name" value="alpha/beta hydrolase"/>
    <property type="match status" value="1"/>
</dbReference>
<dbReference type="SUPFAM" id="SSF53474">
    <property type="entry name" value="alpha/beta-Hydrolases"/>
    <property type="match status" value="1"/>
</dbReference>
<proteinExistence type="predicted"/>
<feature type="domain" description="AB hydrolase-1" evidence="2">
    <location>
        <begin position="72"/>
        <end position="175"/>
    </location>
</feature>
<organism evidence="3 4">
    <name type="scientific">Azospirillum baldaniorum</name>
    <dbReference type="NCBI Taxonomy" id="1064539"/>
    <lineage>
        <taxon>Bacteria</taxon>
        <taxon>Pseudomonadati</taxon>
        <taxon>Pseudomonadota</taxon>
        <taxon>Alphaproteobacteria</taxon>
        <taxon>Rhodospirillales</taxon>
        <taxon>Azospirillaceae</taxon>
        <taxon>Azospirillum</taxon>
    </lineage>
</organism>
<reference evidence="3 4" key="1">
    <citation type="journal article" date="2011" name="PLoS Genet.">
        <title>Azospirillum genomes reveal transition of bacteria from aquatic to terrestrial environments.</title>
        <authorList>
            <person name="Wisniewski-Dye F."/>
            <person name="Borziak K."/>
            <person name="Khalsa-Moyers G."/>
            <person name="Alexandre G."/>
            <person name="Sukharnikov L.O."/>
            <person name="Wuichet K."/>
            <person name="Hurst G.B."/>
            <person name="McDonald W.H."/>
            <person name="Robertson J.S."/>
            <person name="Barbe V."/>
            <person name="Calteau A."/>
            <person name="Rouy Z."/>
            <person name="Mangenot S."/>
            <person name="Prigent-Combaret C."/>
            <person name="Normand P."/>
            <person name="Boyer M."/>
            <person name="Siguier P."/>
            <person name="Dessaux Y."/>
            <person name="Elmerich C."/>
            <person name="Condemine G."/>
            <person name="Krishnen G."/>
            <person name="Kennedy I."/>
            <person name="Paterson A.H."/>
            <person name="Gonzalez V."/>
            <person name="Mavingui P."/>
            <person name="Zhulin I.B."/>
        </authorList>
    </citation>
    <scope>NUCLEOTIDE SEQUENCE [LARGE SCALE GENOMIC DNA]</scope>
    <source>
        <strain evidence="3 4">Sp245</strain>
    </source>
</reference>
<accession>A0A9P1JYQ5</accession>
<dbReference type="InterPro" id="IPR029058">
    <property type="entry name" value="AB_hydrolase_fold"/>
</dbReference>
<feature type="region of interest" description="Disordered" evidence="1">
    <location>
        <begin position="175"/>
        <end position="320"/>
    </location>
</feature>
<dbReference type="KEGG" id="abs:AZOBR_p310035"/>
<dbReference type="PANTHER" id="PTHR43798:SF33">
    <property type="entry name" value="HYDROLASE, PUTATIVE (AFU_ORTHOLOGUE AFUA_2G14860)-RELATED"/>
    <property type="match status" value="1"/>
</dbReference>
<evidence type="ECO:0000259" key="2">
    <source>
        <dbReference type="Pfam" id="PF00561"/>
    </source>
</evidence>
<dbReference type="PANTHER" id="PTHR43798">
    <property type="entry name" value="MONOACYLGLYCEROL LIPASE"/>
    <property type="match status" value="1"/>
</dbReference>
<sequence length="320" mass="34516">MTMHRGNHDDPHTVVTEERYIPAKDAGIQLYLRNKRPAGVTAFGAERTVLLVHGSSYPAHTAFDLPLDGMSWMDYMAGRGFDVHCLDLRGFGRSTRPPEMDRAAAAAEPVVDTSTALRDVAAAVEHILASRSIDRLCLIGWSWGATLVGAYTAEHGERVARLVLYAPQWLRDTPHPGGRLHAPGRLPHHHGGGRPATLAVRRAGGPAGRAGAAGVVRRLGQRDLRLRRRGRDAGTAGHPGSERKHRGLHDLLVLRASALRPRAHPLPHPGGGRRLGRRHPGRDGRTGVPGVGSGLPTPHGGHRRRHPHRPSGAEPHATVS</sequence>
<dbReference type="InterPro" id="IPR050266">
    <property type="entry name" value="AB_hydrolase_sf"/>
</dbReference>
<dbReference type="EMBL" id="HE577330">
    <property type="protein sequence ID" value="CCD02293.1"/>
    <property type="molecule type" value="Genomic_DNA"/>
</dbReference>